<protein>
    <submittedName>
        <fullName evidence="1">Uncharacterized protein</fullName>
    </submittedName>
</protein>
<evidence type="ECO:0000313" key="1">
    <source>
        <dbReference type="EMBL" id="SDA94014.1"/>
    </source>
</evidence>
<organism evidence="1 2">
    <name type="scientific">Mesorhizobium qingshengii</name>
    <dbReference type="NCBI Taxonomy" id="1165689"/>
    <lineage>
        <taxon>Bacteria</taxon>
        <taxon>Pseudomonadati</taxon>
        <taxon>Pseudomonadota</taxon>
        <taxon>Alphaproteobacteria</taxon>
        <taxon>Hyphomicrobiales</taxon>
        <taxon>Phyllobacteriaceae</taxon>
        <taxon>Mesorhizobium</taxon>
    </lineage>
</organism>
<sequence>MTILDRNTLAVIMMGTTHVIDMGGKDAFIHYEDENRAHMLLPDGTLFHGLWTLLDDGYKVEWKDGPTGSWKLDHSSGAINYVDANGAVRGRISRIDFGDPARLAA</sequence>
<proteinExistence type="predicted"/>
<dbReference type="EMBL" id="FMXM01000019">
    <property type="protein sequence ID" value="SDA94014.1"/>
    <property type="molecule type" value="Genomic_DNA"/>
</dbReference>
<accession>A0A1G5ZGX6</accession>
<dbReference type="Proteomes" id="UP000198588">
    <property type="component" value="Unassembled WGS sequence"/>
</dbReference>
<dbReference type="STRING" id="1165689.SAMN02927914_05104"/>
<name>A0A1G5ZGX6_9HYPH</name>
<reference evidence="1 2" key="1">
    <citation type="submission" date="2016-10" db="EMBL/GenBank/DDBJ databases">
        <authorList>
            <person name="de Groot N.N."/>
        </authorList>
    </citation>
    <scope>NUCLEOTIDE SEQUENCE [LARGE SCALE GENOMIC DNA]</scope>
    <source>
        <strain evidence="1 2">CGMCC 1.12097</strain>
    </source>
</reference>
<gene>
    <name evidence="1" type="ORF">SAMN02927914_05104</name>
</gene>
<dbReference type="OrthoDB" id="8080215at2"/>
<evidence type="ECO:0000313" key="2">
    <source>
        <dbReference type="Proteomes" id="UP000198588"/>
    </source>
</evidence>
<dbReference type="AlphaFoldDB" id="A0A1G5ZGX6"/>
<dbReference type="RefSeq" id="WP_091583897.1">
    <property type="nucleotide sequence ID" value="NZ_FMXM01000019.1"/>
</dbReference>